<dbReference type="InterPro" id="IPR050523">
    <property type="entry name" value="AKR_Detox_Biosynth"/>
</dbReference>
<evidence type="ECO:0000256" key="1">
    <source>
        <dbReference type="ARBA" id="ARBA00023002"/>
    </source>
</evidence>
<evidence type="ECO:0000256" key="2">
    <source>
        <dbReference type="ARBA" id="ARBA00038157"/>
    </source>
</evidence>
<comment type="similarity">
    <text evidence="2">Belongs to the aldo/keto reductase family. Aldo/keto reductase 2 subfamily.</text>
</comment>
<comment type="caution">
    <text evidence="4">The sequence shown here is derived from an EMBL/GenBank/DDBJ whole genome shotgun (WGS) entry which is preliminary data.</text>
</comment>
<dbReference type="InterPro" id="IPR036812">
    <property type="entry name" value="NAD(P)_OxRdtase_dom_sf"/>
</dbReference>
<reference evidence="4 5" key="1">
    <citation type="submission" date="2019-02" db="EMBL/GenBank/DDBJ databases">
        <title>Genome sequencing of the rare red list fungi Dentipellis fragilis.</title>
        <authorList>
            <person name="Buettner E."/>
            <person name="Kellner H."/>
        </authorList>
    </citation>
    <scope>NUCLEOTIDE SEQUENCE [LARGE SCALE GENOMIC DNA]</scope>
    <source>
        <strain evidence="4 5">DSM 105465</strain>
    </source>
</reference>
<keyword evidence="5" id="KW-1185">Reference proteome</keyword>
<dbReference type="Proteomes" id="UP000298327">
    <property type="component" value="Unassembled WGS sequence"/>
</dbReference>
<name>A0A4Y9YUY1_9AGAM</name>
<dbReference type="OrthoDB" id="48988at2759"/>
<evidence type="ECO:0000259" key="3">
    <source>
        <dbReference type="Pfam" id="PF00248"/>
    </source>
</evidence>
<dbReference type="Pfam" id="PF00248">
    <property type="entry name" value="Aldo_ket_red"/>
    <property type="match status" value="1"/>
</dbReference>
<evidence type="ECO:0000313" key="5">
    <source>
        <dbReference type="Proteomes" id="UP000298327"/>
    </source>
</evidence>
<dbReference type="Gene3D" id="3.20.20.100">
    <property type="entry name" value="NADP-dependent oxidoreductase domain"/>
    <property type="match status" value="1"/>
</dbReference>
<keyword evidence="1" id="KW-0560">Oxidoreductase</keyword>
<accession>A0A4Y9YUY1</accession>
<dbReference type="STRING" id="205917.A0A4Y9YUY1"/>
<evidence type="ECO:0000313" key="4">
    <source>
        <dbReference type="EMBL" id="TFY66234.1"/>
    </source>
</evidence>
<dbReference type="GO" id="GO:0016491">
    <property type="term" value="F:oxidoreductase activity"/>
    <property type="evidence" value="ECO:0007669"/>
    <property type="project" value="UniProtKB-KW"/>
</dbReference>
<dbReference type="PANTHER" id="PTHR43364">
    <property type="entry name" value="NADH-SPECIFIC METHYLGLYOXAL REDUCTASE-RELATED"/>
    <property type="match status" value="1"/>
</dbReference>
<proteinExistence type="inferred from homology"/>
<feature type="domain" description="NADP-dependent oxidoreductase" evidence="3">
    <location>
        <begin position="237"/>
        <end position="547"/>
    </location>
</feature>
<gene>
    <name evidence="4" type="ORF">EVG20_g4855</name>
</gene>
<dbReference type="PANTHER" id="PTHR43364:SF2">
    <property type="entry name" value="ARYL-ALCOHOL DEHYDROGENASE AAD10-RELATED"/>
    <property type="match status" value="1"/>
</dbReference>
<organism evidence="4 5">
    <name type="scientific">Dentipellis fragilis</name>
    <dbReference type="NCBI Taxonomy" id="205917"/>
    <lineage>
        <taxon>Eukaryota</taxon>
        <taxon>Fungi</taxon>
        <taxon>Dikarya</taxon>
        <taxon>Basidiomycota</taxon>
        <taxon>Agaricomycotina</taxon>
        <taxon>Agaricomycetes</taxon>
        <taxon>Russulales</taxon>
        <taxon>Hericiaceae</taxon>
        <taxon>Dentipellis</taxon>
    </lineage>
</organism>
<dbReference type="InterPro" id="IPR023210">
    <property type="entry name" value="NADP_OxRdtase_dom"/>
</dbReference>
<protein>
    <recommendedName>
        <fullName evidence="3">NADP-dependent oxidoreductase domain-containing protein</fullName>
    </recommendedName>
</protein>
<dbReference type="AlphaFoldDB" id="A0A4Y9YUY1"/>
<dbReference type="SUPFAM" id="SSF51430">
    <property type="entry name" value="NAD(P)-linked oxidoreductase"/>
    <property type="match status" value="1"/>
</dbReference>
<sequence length="608" mass="67715">MTFNPLARAGFTIATNNFIPLTWRNFRVFGDEDCMFCKLLIAIPSPTFCDESNCCCSSGKAESALAFGDKISSHLARMHFESESALSTQYSVLILPQDHFCYDAYGDFAHFQTLLYTTTCQGVPNGRVSSHDLSASTSSVGRWVRAPPSSELTGINHLVHWLSWRMESYARADHIAPCVRTPTNHPLLLSLASTPSYYCFIPPQDNTMSAFPAVPTLPTPLGLYRPLSPLAGVRVSPLQLGAMSIGDKWNAFMGSMNKEQSFKLLDAYHAAGGNFIDTSVNYQDEASEKFLGEWMESRGNRDQIVLATKYTHFFNVNEPGLKQRVNFAGNNTKNMTLSVRASLKKLRTDYIDILYVHWWDWDTGVEEIMNSLHNLVASGKVLYLGISDTPAWIVSKANQYARDHGKTPFCIYQGQWNVLSRSFEREIVPMARAEGLALAPWDVLASGKIRTDAEEEERRKTGEQGRKMLGPEWERTPEEKKMCQALEKVAGEVGAKSIQAVAIAYVMQKTTHVFPIIGGRKVEHLHANIEALSIALSKDQLAYIESVLPFDPGFPYWLIVRKRDVARLASPDDNWSAGPIVATAATDRASVEASRSPATHAHDILRGF</sequence>
<dbReference type="EMBL" id="SEOQ01000265">
    <property type="protein sequence ID" value="TFY66234.1"/>
    <property type="molecule type" value="Genomic_DNA"/>
</dbReference>